<keyword evidence="1" id="KW-0812">Transmembrane</keyword>
<name>A0A6A6AI26_9PLEO</name>
<evidence type="ECO:0000313" key="3">
    <source>
        <dbReference type="Proteomes" id="UP000799771"/>
    </source>
</evidence>
<dbReference type="RefSeq" id="XP_033525986.1">
    <property type="nucleotide sequence ID" value="XM_033662479.1"/>
</dbReference>
<evidence type="ECO:0000313" key="2">
    <source>
        <dbReference type="EMBL" id="KAF2131599.1"/>
    </source>
</evidence>
<dbReference type="GeneID" id="54402911"/>
<dbReference type="EMBL" id="ML977502">
    <property type="protein sequence ID" value="KAF2131599.1"/>
    <property type="molecule type" value="Genomic_DNA"/>
</dbReference>
<feature type="transmembrane region" description="Helical" evidence="1">
    <location>
        <begin position="129"/>
        <end position="157"/>
    </location>
</feature>
<keyword evidence="1" id="KW-1133">Transmembrane helix</keyword>
<evidence type="ECO:0000256" key="1">
    <source>
        <dbReference type="SAM" id="Phobius"/>
    </source>
</evidence>
<protein>
    <submittedName>
        <fullName evidence="2">Uncharacterized protein</fullName>
    </submittedName>
</protein>
<keyword evidence="1" id="KW-0472">Membrane</keyword>
<accession>A0A6A6AI26</accession>
<proteinExistence type="predicted"/>
<organism evidence="2 3">
    <name type="scientific">Dothidotthia symphoricarpi CBS 119687</name>
    <dbReference type="NCBI Taxonomy" id="1392245"/>
    <lineage>
        <taxon>Eukaryota</taxon>
        <taxon>Fungi</taxon>
        <taxon>Dikarya</taxon>
        <taxon>Ascomycota</taxon>
        <taxon>Pezizomycotina</taxon>
        <taxon>Dothideomycetes</taxon>
        <taxon>Pleosporomycetidae</taxon>
        <taxon>Pleosporales</taxon>
        <taxon>Dothidotthiaceae</taxon>
        <taxon>Dothidotthia</taxon>
    </lineage>
</organism>
<reference evidence="2" key="1">
    <citation type="journal article" date="2020" name="Stud. Mycol.">
        <title>101 Dothideomycetes genomes: a test case for predicting lifestyles and emergence of pathogens.</title>
        <authorList>
            <person name="Haridas S."/>
            <person name="Albert R."/>
            <person name="Binder M."/>
            <person name="Bloem J."/>
            <person name="Labutti K."/>
            <person name="Salamov A."/>
            <person name="Andreopoulos B."/>
            <person name="Baker S."/>
            <person name="Barry K."/>
            <person name="Bills G."/>
            <person name="Bluhm B."/>
            <person name="Cannon C."/>
            <person name="Castanera R."/>
            <person name="Culley D."/>
            <person name="Daum C."/>
            <person name="Ezra D."/>
            <person name="Gonzalez J."/>
            <person name="Henrissat B."/>
            <person name="Kuo A."/>
            <person name="Liang C."/>
            <person name="Lipzen A."/>
            <person name="Lutzoni F."/>
            <person name="Magnuson J."/>
            <person name="Mondo S."/>
            <person name="Nolan M."/>
            <person name="Ohm R."/>
            <person name="Pangilinan J."/>
            <person name="Park H.-J."/>
            <person name="Ramirez L."/>
            <person name="Alfaro M."/>
            <person name="Sun H."/>
            <person name="Tritt A."/>
            <person name="Yoshinaga Y."/>
            <person name="Zwiers L.-H."/>
            <person name="Turgeon B."/>
            <person name="Goodwin S."/>
            <person name="Spatafora J."/>
            <person name="Crous P."/>
            <person name="Grigoriev I."/>
        </authorList>
    </citation>
    <scope>NUCLEOTIDE SEQUENCE</scope>
    <source>
        <strain evidence="2">CBS 119687</strain>
    </source>
</reference>
<dbReference type="Proteomes" id="UP000799771">
    <property type="component" value="Unassembled WGS sequence"/>
</dbReference>
<dbReference type="AlphaFoldDB" id="A0A6A6AI26"/>
<gene>
    <name evidence="2" type="ORF">P153DRAFT_199134</name>
</gene>
<keyword evidence="3" id="KW-1185">Reference proteome</keyword>
<sequence>MHFNNARPLRVRVHRGRCIAHLPSFFNSSLCIVSHANTSETRCRTSAAPQSPRSCRRRPSSLPIDARCRQGSVSPPLSNLSYCQPRFALSSSLGMFQARVPSTGKSSNSSSSSSCVAGFLSCESGCSPFLGSAALVVAVFPCAGPAILTACAVVWVYKCVG</sequence>